<dbReference type="GO" id="GO:0003677">
    <property type="term" value="F:DNA binding"/>
    <property type="evidence" value="ECO:0007669"/>
    <property type="project" value="UniProtKB-KW"/>
</dbReference>
<dbReference type="Proteomes" id="UP000018861">
    <property type="component" value="Unassembled WGS sequence"/>
</dbReference>
<sequence length="212" mass="24320">MGNTVKERLKEIIKDYGIKDSDFCREIGVSQGFISGMRKSIQPNKIERIAEIYPTWNTEWILTGRGDMYKQEKPLNHGLGRTIKYYPTVNGSMGGIQFLDNPDESFVDIIIPGFSDCEFAINAYGDSMYPVIKSGQVVLLMPWREKFIEWGRIYLVVTKSGYRTIKYIKPSKNDGCVLCESENKEESPAFEIEKDDILKMFLVKGWICKDAI</sequence>
<dbReference type="InterPro" id="IPR010982">
    <property type="entry name" value="Lambda_DNA-bd_dom_sf"/>
</dbReference>
<evidence type="ECO:0000313" key="6">
    <source>
        <dbReference type="Proteomes" id="UP000018861"/>
    </source>
</evidence>
<keyword evidence="2" id="KW-0238">DNA-binding</keyword>
<evidence type="ECO:0000313" key="5">
    <source>
        <dbReference type="EMBL" id="GAE15727.1"/>
    </source>
</evidence>
<dbReference type="PANTHER" id="PTHR40661">
    <property type="match status" value="1"/>
</dbReference>
<dbReference type="PANTHER" id="PTHR40661:SF1">
    <property type="entry name" value="HTH CRO_C1-TYPE DOMAIN-CONTAINING PROTEIN"/>
    <property type="match status" value="1"/>
</dbReference>
<evidence type="ECO:0000259" key="4">
    <source>
        <dbReference type="Pfam" id="PF00717"/>
    </source>
</evidence>
<evidence type="ECO:0000256" key="1">
    <source>
        <dbReference type="ARBA" id="ARBA00023015"/>
    </source>
</evidence>
<dbReference type="Gene3D" id="1.10.260.40">
    <property type="entry name" value="lambda repressor-like DNA-binding domains"/>
    <property type="match status" value="1"/>
</dbReference>
<dbReference type="CDD" id="cd00093">
    <property type="entry name" value="HTH_XRE"/>
    <property type="match status" value="1"/>
</dbReference>
<evidence type="ECO:0000256" key="3">
    <source>
        <dbReference type="ARBA" id="ARBA00023163"/>
    </source>
</evidence>
<keyword evidence="3" id="KW-0804">Transcription</keyword>
<dbReference type="EMBL" id="BAIQ01000021">
    <property type="protein sequence ID" value="GAE15727.1"/>
    <property type="molecule type" value="Genomic_DNA"/>
</dbReference>
<dbReference type="InterPro" id="IPR001387">
    <property type="entry name" value="Cro/C1-type_HTH"/>
</dbReference>
<dbReference type="SUPFAM" id="SSF51306">
    <property type="entry name" value="LexA/Signal peptidase"/>
    <property type="match status" value="1"/>
</dbReference>
<reference evidence="5 6" key="1">
    <citation type="journal article" date="2014" name="Genome Announc.">
        <title>Draft Genome Sequences of Three Strains of Bacteroides pyogenes Isolated from a Cat and Swine.</title>
        <authorList>
            <person name="Sakamoto M."/>
            <person name="Oshima K."/>
            <person name="Suda W."/>
            <person name="Kitamura K."/>
            <person name="Iida T."/>
            <person name="Hattori M."/>
            <person name="Ohkuma M."/>
        </authorList>
    </citation>
    <scope>NUCLEOTIDE SEQUENCE [LARGE SCALE GENOMIC DNA]</scope>
    <source>
        <strain evidence="5 6">JCM 6292</strain>
    </source>
</reference>
<gene>
    <name evidence="5" type="ORF">JCM6292_2048</name>
</gene>
<organism evidence="5 6">
    <name type="scientific">Bacteroides pyogenes JCM 6292</name>
    <dbReference type="NCBI Taxonomy" id="1235809"/>
    <lineage>
        <taxon>Bacteria</taxon>
        <taxon>Pseudomonadati</taxon>
        <taxon>Bacteroidota</taxon>
        <taxon>Bacteroidia</taxon>
        <taxon>Bacteroidales</taxon>
        <taxon>Bacteroidaceae</taxon>
        <taxon>Bacteroides</taxon>
    </lineage>
</organism>
<dbReference type="AlphaFoldDB" id="W4P7K1"/>
<feature type="domain" description="Peptidase S24/S26A/S26B/S26C" evidence="4">
    <location>
        <begin position="115"/>
        <end position="195"/>
    </location>
</feature>
<dbReference type="InterPro" id="IPR015927">
    <property type="entry name" value="Peptidase_S24_S26A/B/C"/>
</dbReference>
<dbReference type="InterPro" id="IPR036286">
    <property type="entry name" value="LexA/Signal_pep-like_sf"/>
</dbReference>
<dbReference type="SUPFAM" id="SSF47413">
    <property type="entry name" value="lambda repressor-like DNA-binding domains"/>
    <property type="match status" value="1"/>
</dbReference>
<comment type="caution">
    <text evidence="5">The sequence shown here is derived from an EMBL/GenBank/DDBJ whole genome shotgun (WGS) entry which is preliminary data.</text>
</comment>
<proteinExistence type="predicted"/>
<accession>W4P7K1</accession>
<dbReference type="CDD" id="cd06462">
    <property type="entry name" value="Peptidase_S24_S26"/>
    <property type="match status" value="1"/>
</dbReference>
<evidence type="ECO:0000256" key="2">
    <source>
        <dbReference type="ARBA" id="ARBA00023125"/>
    </source>
</evidence>
<keyword evidence="1" id="KW-0805">Transcription regulation</keyword>
<protein>
    <recommendedName>
        <fullName evidence="4">Peptidase S24/S26A/S26B/S26C domain-containing protein</fullName>
    </recommendedName>
</protein>
<dbReference type="Pfam" id="PF00717">
    <property type="entry name" value="Peptidase_S24"/>
    <property type="match status" value="1"/>
</dbReference>
<dbReference type="Gene3D" id="2.10.109.10">
    <property type="entry name" value="Umud Fragment, subunit A"/>
    <property type="match status" value="1"/>
</dbReference>
<name>W4P7K1_9BACE</name>